<dbReference type="EMBL" id="JAVRQU010000008">
    <property type="protein sequence ID" value="KAK5699855.1"/>
    <property type="molecule type" value="Genomic_DNA"/>
</dbReference>
<dbReference type="InterPro" id="IPR013120">
    <property type="entry name" value="FAR_NAD-bd"/>
</dbReference>
<proteinExistence type="predicted"/>
<evidence type="ECO:0000313" key="6">
    <source>
        <dbReference type="Proteomes" id="UP001310594"/>
    </source>
</evidence>
<accession>A0AAN7W4A8</accession>
<protein>
    <submittedName>
        <fullName evidence="5">NRPS-like protein biosynthetic cluster</fullName>
    </submittedName>
</protein>
<evidence type="ECO:0000259" key="4">
    <source>
        <dbReference type="SMART" id="SM00823"/>
    </source>
</evidence>
<dbReference type="Pfam" id="PF23562">
    <property type="entry name" value="AMP-binding_C_3"/>
    <property type="match status" value="1"/>
</dbReference>
<evidence type="ECO:0000256" key="1">
    <source>
        <dbReference type="ARBA" id="ARBA00022450"/>
    </source>
</evidence>
<keyword evidence="1" id="KW-0596">Phosphopantetheine</keyword>
<dbReference type="Pfam" id="PF00501">
    <property type="entry name" value="AMP-binding"/>
    <property type="match status" value="1"/>
</dbReference>
<dbReference type="GO" id="GO:0031177">
    <property type="term" value="F:phosphopantetheine binding"/>
    <property type="evidence" value="ECO:0007669"/>
    <property type="project" value="InterPro"/>
</dbReference>
<dbReference type="InterPro" id="IPR036736">
    <property type="entry name" value="ACP-like_sf"/>
</dbReference>
<dbReference type="InterPro" id="IPR000873">
    <property type="entry name" value="AMP-dep_synth/lig_dom"/>
</dbReference>
<gene>
    <name evidence="5" type="ORF">LTR97_005988</name>
</gene>
<dbReference type="AlphaFoldDB" id="A0AAN7W4A8"/>
<dbReference type="SUPFAM" id="SSF56801">
    <property type="entry name" value="Acetyl-CoA synthetase-like"/>
    <property type="match status" value="1"/>
</dbReference>
<dbReference type="Pfam" id="PF07993">
    <property type="entry name" value="NAD_binding_4"/>
    <property type="match status" value="1"/>
</dbReference>
<dbReference type="SMART" id="SM00823">
    <property type="entry name" value="PKS_PP"/>
    <property type="match status" value="1"/>
</dbReference>
<dbReference type="Gene3D" id="3.40.50.12780">
    <property type="entry name" value="N-terminal domain of ligase-like"/>
    <property type="match status" value="1"/>
</dbReference>
<comment type="caution">
    <text evidence="5">The sequence shown here is derived from an EMBL/GenBank/DDBJ whole genome shotgun (WGS) entry which is preliminary data.</text>
</comment>
<dbReference type="InterPro" id="IPR036291">
    <property type="entry name" value="NAD(P)-bd_dom_sf"/>
</dbReference>
<dbReference type="PANTHER" id="PTHR43439">
    <property type="entry name" value="PHENYLACETATE-COENZYME A LIGASE"/>
    <property type="match status" value="1"/>
</dbReference>
<dbReference type="SUPFAM" id="SSF47336">
    <property type="entry name" value="ACP-like"/>
    <property type="match status" value="1"/>
</dbReference>
<dbReference type="InterPro" id="IPR020845">
    <property type="entry name" value="AMP-binding_CS"/>
</dbReference>
<reference evidence="5" key="1">
    <citation type="submission" date="2023-08" db="EMBL/GenBank/DDBJ databases">
        <title>Black Yeasts Isolated from many extreme environments.</title>
        <authorList>
            <person name="Coleine C."/>
            <person name="Stajich J.E."/>
            <person name="Selbmann L."/>
        </authorList>
    </citation>
    <scope>NUCLEOTIDE SEQUENCE</scope>
    <source>
        <strain evidence="5">CCFEE 5810</strain>
    </source>
</reference>
<dbReference type="InterPro" id="IPR020806">
    <property type="entry name" value="PKS_PP-bd"/>
</dbReference>
<dbReference type="PANTHER" id="PTHR43439:SF2">
    <property type="entry name" value="ENZYME, PUTATIVE (JCVI)-RELATED"/>
    <property type="match status" value="1"/>
</dbReference>
<dbReference type="InterPro" id="IPR051414">
    <property type="entry name" value="Adenylate-forming_Reductase"/>
</dbReference>
<dbReference type="InterPro" id="IPR042099">
    <property type="entry name" value="ANL_N_sf"/>
</dbReference>
<dbReference type="Gene3D" id="3.40.50.720">
    <property type="entry name" value="NAD(P)-binding Rossmann-like Domain"/>
    <property type="match status" value="1"/>
</dbReference>
<dbReference type="PROSITE" id="PS00455">
    <property type="entry name" value="AMP_BINDING"/>
    <property type="match status" value="1"/>
</dbReference>
<keyword evidence="3" id="KW-0472">Membrane</keyword>
<dbReference type="SUPFAM" id="SSF51735">
    <property type="entry name" value="NAD(P)-binding Rossmann-fold domains"/>
    <property type="match status" value="1"/>
</dbReference>
<sequence>MAKSETRRSTSDTVTSTRRLELFSTLTELVRTRASEPATKDEPIISYPSSGTSYVDFTPAQIDRLADKAAFYYEAFIHRRISSDEPVQVVALLGPSTFAYFITLLALSRLGHSVLLLSTRLPLDAHVSLLQTTRSTVLLVDEAYADTSKDAQRQIPNLILGVLGTLKDFNRMENETAGSESQLDPARESGHIAYIIHSSGSTSLPRPNYLTHLAALGNSASPSILVGFVTLPIYHMFGLGCLFRSIMNKKHVYMYNAHLPLSNRHLINTLSEHREIQVLYTVPYVVKLMAESTQGTELLAGLNNVVMSGSACPKPIGDKLAHAGVMLVTHLGSTETGQLMSSARPHKDILEWDWLRPSSALLPYLRMEVQADQVGLYELVVLHGWPSKVASNRPDGSYATKDLYARHPDWPHKNAWRYYARKDDTIVLSNGEKVNPLVLEGVAREDALVAEAVVFGAQKPHLGMFIARSNSAVSDADVVDTVWSLVEAANVSMPTHARLSKEMISVLPPEFAGKVRTTDKGSLIRMAFYKDFAEAIDAMYDDVAFTDLMVLDLADLRAWLLKEFVAILHHLPGKHARLELLKEDTDVFAFGVDSLQASRIRSSVVRHIDFGPKSLSQNFVFDHPSVAAMASELHLMRVGGSAAERSTIEVQMQWMIDKYSHFESQGLEDARGGPRNHVRVGGQASKSSGMDCIVVTGATGSLGAHIVAQLVGLERVAKIVCLVRAISAGEAAERVKASLRERKIIVDWSKIEALASDLTGPTLGLSRPVYDRIANEVTSVIHCAWSVNFNVSLESLQHCVRGTKHLLDLCLTAHRSQLATTVTPSDGMAESPLAMPVSFNFCSSISAVGNSPGLDISEELPESLAYAQTTGYAQSKLVAEHICMNAARSTGLTVHVLRIGQIIGDMQHGIWNAREAIPMILQSASTVGALPSLNEQCSWLRVDTVAGIIRDISLSPNIGSEVIHIVNPRTFHWTTDLLPMLRDAGLRFEIVEPKQWLERIFSYPDPVQNPSYRLMGFFAAKYGHAPLSRSKVHRMEKLGDLLPAYKQMPVLGRSMVELQVRYLQSQWSNLMAAA</sequence>
<organism evidence="5 6">
    <name type="scientific">Elasticomyces elasticus</name>
    <dbReference type="NCBI Taxonomy" id="574655"/>
    <lineage>
        <taxon>Eukaryota</taxon>
        <taxon>Fungi</taxon>
        <taxon>Dikarya</taxon>
        <taxon>Ascomycota</taxon>
        <taxon>Pezizomycotina</taxon>
        <taxon>Dothideomycetes</taxon>
        <taxon>Dothideomycetidae</taxon>
        <taxon>Mycosphaerellales</taxon>
        <taxon>Teratosphaeriaceae</taxon>
        <taxon>Elasticomyces</taxon>
    </lineage>
</organism>
<feature type="transmembrane region" description="Helical" evidence="3">
    <location>
        <begin position="89"/>
        <end position="107"/>
    </location>
</feature>
<name>A0AAN7W4A8_9PEZI</name>
<dbReference type="Proteomes" id="UP001310594">
    <property type="component" value="Unassembled WGS sequence"/>
</dbReference>
<evidence type="ECO:0000256" key="2">
    <source>
        <dbReference type="ARBA" id="ARBA00022553"/>
    </source>
</evidence>
<keyword evidence="3" id="KW-0812">Transmembrane</keyword>
<feature type="domain" description="Polyketide synthase-like phosphopantetheine-binding" evidence="4">
    <location>
        <begin position="561"/>
        <end position="637"/>
    </location>
</feature>
<evidence type="ECO:0000313" key="5">
    <source>
        <dbReference type="EMBL" id="KAK5699855.1"/>
    </source>
</evidence>
<keyword evidence="3" id="KW-1133">Transmembrane helix</keyword>
<evidence type="ECO:0000256" key="3">
    <source>
        <dbReference type="SAM" id="Phobius"/>
    </source>
</evidence>
<keyword evidence="2" id="KW-0597">Phosphoprotein</keyword>
<dbReference type="Gene3D" id="1.10.1200.10">
    <property type="entry name" value="ACP-like"/>
    <property type="match status" value="1"/>
</dbReference>